<keyword evidence="1" id="KW-1133">Transmembrane helix</keyword>
<dbReference type="PIRSF" id="PIRSF016789">
    <property type="entry name" value="DUF454"/>
    <property type="match status" value="1"/>
</dbReference>
<protein>
    <recommendedName>
        <fullName evidence="4">DUF454 domain-containing protein</fullName>
    </recommendedName>
</protein>
<comment type="caution">
    <text evidence="2">The sequence shown here is derived from an EMBL/GenBank/DDBJ whole genome shotgun (WGS) entry which is preliminary data.</text>
</comment>
<feature type="transmembrane region" description="Helical" evidence="1">
    <location>
        <begin position="99"/>
        <end position="119"/>
    </location>
</feature>
<evidence type="ECO:0000256" key="1">
    <source>
        <dbReference type="SAM" id="Phobius"/>
    </source>
</evidence>
<name>A0A419TBP1_9FIRM</name>
<dbReference type="PANTHER" id="PTHR35813">
    <property type="entry name" value="INNER MEMBRANE PROTEIN YBAN"/>
    <property type="match status" value="1"/>
</dbReference>
<dbReference type="Pfam" id="PF04304">
    <property type="entry name" value="DUF454"/>
    <property type="match status" value="1"/>
</dbReference>
<dbReference type="RefSeq" id="WP_120194832.1">
    <property type="nucleotide sequence ID" value="NZ_MCIA01000001.1"/>
</dbReference>
<dbReference type="AlphaFoldDB" id="A0A419TBP1"/>
<dbReference type="InterPro" id="IPR007401">
    <property type="entry name" value="DUF454"/>
</dbReference>
<dbReference type="Proteomes" id="UP000284277">
    <property type="component" value="Unassembled WGS sequence"/>
</dbReference>
<keyword evidence="1" id="KW-0472">Membrane</keyword>
<dbReference type="EMBL" id="MCIA01000001">
    <property type="protein sequence ID" value="RKD34899.1"/>
    <property type="molecule type" value="Genomic_DNA"/>
</dbReference>
<reference evidence="2 3" key="1">
    <citation type="submission" date="2016-08" db="EMBL/GenBank/DDBJ databases">
        <title>A new outlook on sporulation: Clostridium algidixylanolyticum.</title>
        <authorList>
            <person name="Poppleton D.I."/>
            <person name="Gribaldo S."/>
        </authorList>
    </citation>
    <scope>NUCLEOTIDE SEQUENCE [LARGE SCALE GENOMIC DNA]</scope>
    <source>
        <strain evidence="2 3">SPL73</strain>
    </source>
</reference>
<sequence length="135" mass="15024">MKMKKKLLCAAGIILTGLGAVGAVVPLLPAFPFLMGAMFCFARSSDKMNAWFLNTSLYKNHLESYVKKRAMTIKTKLTLSTSLTMAMAIGFFAMQRIPVGQIILVIVWLFHILFFFFGIKTLKVETTADVPPQVD</sequence>
<organism evidence="2 3">
    <name type="scientific">Lacrimispora algidixylanolytica</name>
    <dbReference type="NCBI Taxonomy" id="94868"/>
    <lineage>
        <taxon>Bacteria</taxon>
        <taxon>Bacillati</taxon>
        <taxon>Bacillota</taxon>
        <taxon>Clostridia</taxon>
        <taxon>Lachnospirales</taxon>
        <taxon>Lachnospiraceae</taxon>
        <taxon>Lacrimispora</taxon>
    </lineage>
</organism>
<dbReference type="OrthoDB" id="5690292at2"/>
<accession>A0A419TBP1</accession>
<keyword evidence="1" id="KW-0812">Transmembrane</keyword>
<evidence type="ECO:0000313" key="3">
    <source>
        <dbReference type="Proteomes" id="UP000284277"/>
    </source>
</evidence>
<evidence type="ECO:0000313" key="2">
    <source>
        <dbReference type="EMBL" id="RKD34899.1"/>
    </source>
</evidence>
<proteinExistence type="predicted"/>
<dbReference type="PANTHER" id="PTHR35813:SF1">
    <property type="entry name" value="INNER MEMBRANE PROTEIN YBAN"/>
    <property type="match status" value="1"/>
</dbReference>
<gene>
    <name evidence="2" type="ORF">BET01_00630</name>
</gene>
<evidence type="ECO:0008006" key="4">
    <source>
        <dbReference type="Google" id="ProtNLM"/>
    </source>
</evidence>
<keyword evidence="3" id="KW-1185">Reference proteome</keyword>
<dbReference type="GO" id="GO:0005886">
    <property type="term" value="C:plasma membrane"/>
    <property type="evidence" value="ECO:0007669"/>
    <property type="project" value="TreeGrafter"/>
</dbReference>